<dbReference type="Proteomes" id="UP000822688">
    <property type="component" value="Chromosome 5"/>
</dbReference>
<sequence length="397" mass="41693">MMAMAAVAGPQRMCCSGRADVVDGEKLSFGRRGGVTALRVGLVARSAGFGMNVSHAKAAPEWFRLAARSEDATAVGESVQEQPAVEAPAYEGPTVKVKFELQRECHFGQQFKVVGGDSQFGDWDPSAAVLLNWTEGHLWTAEVDVPEGKRFEYKYVLSGQEGEVEWQPGSNLVLEATAGAGSLVVSEPWEGAQPEPTAELEVQPAEPEVQHAEPELQPAEPVVQSAETDTRDWETVSDDAEASSPADALADAAASAAVGALNAGVKAAKALEGGLDAVSDSPNRETNGVAESKEEETPTAVEIPVVDAALAAAAAPTAPAAPATPAAPAAPAEEPATENGASATSQPETATIEKPEIKELTKMEAQPRIKEQPIVEPKKRLNPFQKDIEWLSSLFGR</sequence>
<protein>
    <recommendedName>
        <fullName evidence="2">CBM20 domain-containing protein</fullName>
    </recommendedName>
</protein>
<name>A0A8T0I5H9_CERPU</name>
<dbReference type="FunFam" id="2.60.40.10:FF:000552">
    <property type="entry name" value="Related to glucoamylase"/>
    <property type="match status" value="1"/>
</dbReference>
<dbReference type="EMBL" id="CM026425">
    <property type="protein sequence ID" value="KAG0577951.1"/>
    <property type="molecule type" value="Genomic_DNA"/>
</dbReference>
<dbReference type="InterPro" id="IPR002044">
    <property type="entry name" value="CBM20"/>
</dbReference>
<evidence type="ECO:0000313" key="4">
    <source>
        <dbReference type="Proteomes" id="UP000822688"/>
    </source>
</evidence>
<feature type="compositionally biased region" description="Basic and acidic residues" evidence="1">
    <location>
        <begin position="351"/>
        <end position="377"/>
    </location>
</feature>
<comment type="caution">
    <text evidence="3">The sequence shown here is derived from an EMBL/GenBank/DDBJ whole genome shotgun (WGS) entry which is preliminary data.</text>
</comment>
<dbReference type="InterPro" id="IPR013784">
    <property type="entry name" value="Carb-bd-like_fold"/>
</dbReference>
<dbReference type="PANTHER" id="PTHR15048:SF0">
    <property type="entry name" value="STARCH-BINDING DOMAIN-CONTAINING PROTEIN 1"/>
    <property type="match status" value="1"/>
</dbReference>
<keyword evidence="4" id="KW-1185">Reference proteome</keyword>
<gene>
    <name evidence="3" type="ORF">KC19_5G194200</name>
</gene>
<feature type="compositionally biased region" description="Low complexity" evidence="1">
    <location>
        <begin position="317"/>
        <end position="338"/>
    </location>
</feature>
<evidence type="ECO:0000256" key="1">
    <source>
        <dbReference type="SAM" id="MobiDB-lite"/>
    </source>
</evidence>
<dbReference type="GO" id="GO:0016020">
    <property type="term" value="C:membrane"/>
    <property type="evidence" value="ECO:0007669"/>
    <property type="project" value="TreeGrafter"/>
</dbReference>
<reference evidence="3" key="1">
    <citation type="submission" date="2020-06" db="EMBL/GenBank/DDBJ databases">
        <title>WGS assembly of Ceratodon purpureus strain R40.</title>
        <authorList>
            <person name="Carey S.B."/>
            <person name="Jenkins J."/>
            <person name="Shu S."/>
            <person name="Lovell J.T."/>
            <person name="Sreedasyam A."/>
            <person name="Maumus F."/>
            <person name="Tiley G.P."/>
            <person name="Fernandez-Pozo N."/>
            <person name="Barry K."/>
            <person name="Chen C."/>
            <person name="Wang M."/>
            <person name="Lipzen A."/>
            <person name="Daum C."/>
            <person name="Saski C.A."/>
            <person name="Payton A.C."/>
            <person name="Mcbreen J.C."/>
            <person name="Conrad R.E."/>
            <person name="Kollar L.M."/>
            <person name="Olsson S."/>
            <person name="Huttunen S."/>
            <person name="Landis J.B."/>
            <person name="Wickett N.J."/>
            <person name="Johnson M.G."/>
            <person name="Rensing S.A."/>
            <person name="Grimwood J."/>
            <person name="Schmutz J."/>
            <person name="Mcdaniel S.F."/>
        </authorList>
    </citation>
    <scope>NUCLEOTIDE SEQUENCE</scope>
    <source>
        <strain evidence="3">R40</strain>
    </source>
</reference>
<dbReference type="PROSITE" id="PS51166">
    <property type="entry name" value="CBM20"/>
    <property type="match status" value="1"/>
</dbReference>
<organism evidence="3 4">
    <name type="scientific">Ceratodon purpureus</name>
    <name type="common">Fire moss</name>
    <name type="synonym">Dicranum purpureum</name>
    <dbReference type="NCBI Taxonomy" id="3225"/>
    <lineage>
        <taxon>Eukaryota</taxon>
        <taxon>Viridiplantae</taxon>
        <taxon>Streptophyta</taxon>
        <taxon>Embryophyta</taxon>
        <taxon>Bryophyta</taxon>
        <taxon>Bryophytina</taxon>
        <taxon>Bryopsida</taxon>
        <taxon>Dicranidae</taxon>
        <taxon>Pseudoditrichales</taxon>
        <taxon>Ditrichaceae</taxon>
        <taxon>Ceratodon</taxon>
    </lineage>
</organism>
<dbReference type="SMART" id="SM01065">
    <property type="entry name" value="CBM_2"/>
    <property type="match status" value="1"/>
</dbReference>
<feature type="domain" description="CBM20" evidence="2">
    <location>
        <begin position="89"/>
        <end position="191"/>
    </location>
</feature>
<dbReference type="Gene3D" id="2.60.40.10">
    <property type="entry name" value="Immunoglobulins"/>
    <property type="match status" value="1"/>
</dbReference>
<evidence type="ECO:0000259" key="2">
    <source>
        <dbReference type="PROSITE" id="PS51166"/>
    </source>
</evidence>
<feature type="region of interest" description="Disordered" evidence="1">
    <location>
        <begin position="317"/>
        <end position="377"/>
    </location>
</feature>
<feature type="compositionally biased region" description="Polar residues" evidence="1">
    <location>
        <begin position="339"/>
        <end position="349"/>
    </location>
</feature>
<accession>A0A8T0I5H9</accession>
<dbReference type="SUPFAM" id="SSF49452">
    <property type="entry name" value="Starch-binding domain-like"/>
    <property type="match status" value="1"/>
</dbReference>
<proteinExistence type="predicted"/>
<evidence type="ECO:0000313" key="3">
    <source>
        <dbReference type="EMBL" id="KAG0577951.1"/>
    </source>
</evidence>
<feature type="region of interest" description="Disordered" evidence="1">
    <location>
        <begin position="276"/>
        <end position="300"/>
    </location>
</feature>
<dbReference type="GO" id="GO:2001070">
    <property type="term" value="F:starch binding"/>
    <property type="evidence" value="ECO:0007669"/>
    <property type="project" value="InterPro"/>
</dbReference>
<dbReference type="AlphaFoldDB" id="A0A8T0I5H9"/>
<feature type="region of interest" description="Disordered" evidence="1">
    <location>
        <begin position="189"/>
        <end position="247"/>
    </location>
</feature>
<dbReference type="CDD" id="cd05467">
    <property type="entry name" value="CBM20"/>
    <property type="match status" value="1"/>
</dbReference>
<dbReference type="InterPro" id="IPR013783">
    <property type="entry name" value="Ig-like_fold"/>
</dbReference>
<dbReference type="PANTHER" id="PTHR15048">
    <property type="entry name" value="STARCH-BINDING DOMAIN-CONTAINING PROTEIN 1"/>
    <property type="match status" value="1"/>
</dbReference>
<dbReference type="Pfam" id="PF00686">
    <property type="entry name" value="CBM_20"/>
    <property type="match status" value="1"/>
</dbReference>